<evidence type="ECO:0000313" key="1">
    <source>
        <dbReference type="EMBL" id="RAI41976.1"/>
    </source>
</evidence>
<evidence type="ECO:0000313" key="2">
    <source>
        <dbReference type="Proteomes" id="UP000248863"/>
    </source>
</evidence>
<accession>A0A327KV70</accession>
<keyword evidence="2" id="KW-1185">Reference proteome</keyword>
<dbReference type="RefSeq" id="WP_111355242.1">
    <property type="nucleotide sequence ID" value="NZ_NHSK01000074.1"/>
</dbReference>
<dbReference type="Proteomes" id="UP000248863">
    <property type="component" value="Unassembled WGS sequence"/>
</dbReference>
<protein>
    <submittedName>
        <fullName evidence="1">Uncharacterized protein</fullName>
    </submittedName>
</protein>
<proteinExistence type="predicted"/>
<comment type="caution">
    <text evidence="1">The sequence shown here is derived from an EMBL/GenBank/DDBJ whole genome shotgun (WGS) entry which is preliminary data.</text>
</comment>
<dbReference type="AlphaFoldDB" id="A0A327KV70"/>
<dbReference type="EMBL" id="NPEU01000006">
    <property type="protein sequence ID" value="RAI41976.1"/>
    <property type="molecule type" value="Genomic_DNA"/>
</dbReference>
<reference evidence="1 2" key="1">
    <citation type="submission" date="2017-07" db="EMBL/GenBank/DDBJ databases">
        <title>Draft Genome Sequences of Select Purple Nonsulfur Bacteria.</title>
        <authorList>
            <person name="Lasarre B."/>
            <person name="Mckinlay J.B."/>
        </authorList>
    </citation>
    <scope>NUCLEOTIDE SEQUENCE [LARGE SCALE GENOMIC DNA]</scope>
    <source>
        <strain evidence="1 2">DSM 11907</strain>
    </source>
</reference>
<gene>
    <name evidence="1" type="ORF">CH338_01345</name>
</gene>
<organism evidence="1 2">
    <name type="scientific">Rhodoplanes elegans</name>
    <dbReference type="NCBI Taxonomy" id="29408"/>
    <lineage>
        <taxon>Bacteria</taxon>
        <taxon>Pseudomonadati</taxon>
        <taxon>Pseudomonadota</taxon>
        <taxon>Alphaproteobacteria</taxon>
        <taxon>Hyphomicrobiales</taxon>
        <taxon>Nitrobacteraceae</taxon>
        <taxon>Rhodoplanes</taxon>
    </lineage>
</organism>
<name>A0A327KV70_9BRAD</name>
<sequence length="75" mass="8548">MTTNLNTAAAARAEYRTWATEQLGAEQLRLQDVADTTSRPQTRAMAQRNLDLISAEINRRWFALTPNQRQAKMRG</sequence>